<dbReference type="RefSeq" id="XP_056847766.1">
    <property type="nucleotide sequence ID" value="XM_056991786.1"/>
</dbReference>
<evidence type="ECO:0000259" key="4">
    <source>
        <dbReference type="Pfam" id="PF23598"/>
    </source>
</evidence>
<keyword evidence="5" id="KW-1185">Reference proteome</keyword>
<dbReference type="PROSITE" id="PS51450">
    <property type="entry name" value="LRR"/>
    <property type="match status" value="2"/>
</dbReference>
<feature type="compositionally biased region" description="Basic and acidic residues" evidence="3">
    <location>
        <begin position="348"/>
        <end position="359"/>
    </location>
</feature>
<evidence type="ECO:0000313" key="6">
    <source>
        <dbReference type="RefSeq" id="XP_056847766.1"/>
    </source>
</evidence>
<dbReference type="InterPro" id="IPR032675">
    <property type="entry name" value="LRR_dom_sf"/>
</dbReference>
<organism evidence="5 6">
    <name type="scientific">Raphanus sativus</name>
    <name type="common">Radish</name>
    <name type="synonym">Raphanus raphanistrum var. sativus</name>
    <dbReference type="NCBI Taxonomy" id="3726"/>
    <lineage>
        <taxon>Eukaryota</taxon>
        <taxon>Viridiplantae</taxon>
        <taxon>Streptophyta</taxon>
        <taxon>Embryophyta</taxon>
        <taxon>Tracheophyta</taxon>
        <taxon>Spermatophyta</taxon>
        <taxon>Magnoliopsida</taxon>
        <taxon>eudicotyledons</taxon>
        <taxon>Gunneridae</taxon>
        <taxon>Pentapetalae</taxon>
        <taxon>rosids</taxon>
        <taxon>malvids</taxon>
        <taxon>Brassicales</taxon>
        <taxon>Brassicaceae</taxon>
        <taxon>Brassiceae</taxon>
        <taxon>Raphanus</taxon>
    </lineage>
</organism>
<dbReference type="InterPro" id="IPR055414">
    <property type="entry name" value="LRR_R13L4/SHOC2-like"/>
</dbReference>
<protein>
    <submittedName>
        <fullName evidence="6">Plant intracellular Ras-group-related LRR protein 8-like isoform X1</fullName>
    </submittedName>
</protein>
<dbReference type="PANTHER" id="PTHR48051">
    <property type="match status" value="1"/>
</dbReference>
<gene>
    <name evidence="6" type="primary">LOC108835108</name>
</gene>
<evidence type="ECO:0000313" key="5">
    <source>
        <dbReference type="Proteomes" id="UP000504610"/>
    </source>
</evidence>
<dbReference type="GeneID" id="108835108"/>
<dbReference type="InterPro" id="IPR050216">
    <property type="entry name" value="LRR_domain-containing"/>
</dbReference>
<dbReference type="SUPFAM" id="SSF52058">
    <property type="entry name" value="L domain-like"/>
    <property type="match status" value="1"/>
</dbReference>
<evidence type="ECO:0000256" key="3">
    <source>
        <dbReference type="SAM" id="MobiDB-lite"/>
    </source>
</evidence>
<reference evidence="6" key="2">
    <citation type="submission" date="2025-08" db="UniProtKB">
        <authorList>
            <consortium name="RefSeq"/>
        </authorList>
    </citation>
    <scope>IDENTIFICATION</scope>
    <source>
        <tissue evidence="6">Leaf</tissue>
    </source>
</reference>
<keyword evidence="2" id="KW-0677">Repeat</keyword>
<proteinExistence type="predicted"/>
<dbReference type="InterPro" id="IPR001611">
    <property type="entry name" value="Leu-rich_rpt"/>
</dbReference>
<reference evidence="5" key="1">
    <citation type="journal article" date="2019" name="Database">
        <title>The radish genome database (RadishGD): an integrated information resource for radish genomics.</title>
        <authorList>
            <person name="Yu H.J."/>
            <person name="Baek S."/>
            <person name="Lee Y.J."/>
            <person name="Cho A."/>
            <person name="Mun J.H."/>
        </authorList>
    </citation>
    <scope>NUCLEOTIDE SEQUENCE [LARGE SCALE GENOMIC DNA]</scope>
    <source>
        <strain evidence="5">cv. WK10039</strain>
    </source>
</reference>
<dbReference type="AlphaFoldDB" id="A0A9W3C8H1"/>
<name>A0A9W3C8H1_RAPSA</name>
<keyword evidence="1" id="KW-0433">Leucine-rich repeat</keyword>
<sequence length="399" mass="44141">MMGYEQMNQMTMKTTTMMKNFNKVGPISTPHKKTMRRSVSAIDGGATAAAAGEGDRGQNLETLDLSGMSLASLPASSINLASISKLDLSNNNIQFLIQQIPESLVARMLNLWALDLHSNQLKTLPNSIGCLSKLKILNVSGNNLQALPKTIEDCRSLEELNANFNELTLLPDTIGFELTNLTKLSVNSNKLVLLPSSLGHLTSLRVLDARLNCLVSLPEDLENLVNLQVLNVSQNFQHLKTLPYSVGLLISLVELDVSYNGIRVLPDSIGCLRRIQKLSVEGNPLVSPPFEVVEHGLEAVKQYMSEKMTESNNKTPTKKKLWGIGKMVKYKTFHGFSSSPGRSPGRRTGGDRHREEREGFINVSDYRQIDGLASPRHVSLFNPRRLLSPLSTFFSPPRY</sequence>
<dbReference type="SMART" id="SM00369">
    <property type="entry name" value="LRR_TYP"/>
    <property type="match status" value="7"/>
</dbReference>
<dbReference type="InterPro" id="IPR003591">
    <property type="entry name" value="Leu-rich_rpt_typical-subtyp"/>
</dbReference>
<dbReference type="OrthoDB" id="1668230at2759"/>
<dbReference type="Proteomes" id="UP000504610">
    <property type="component" value="Chromosome 2"/>
</dbReference>
<feature type="region of interest" description="Disordered" evidence="3">
    <location>
        <begin position="333"/>
        <end position="360"/>
    </location>
</feature>
<feature type="domain" description="Disease resistance R13L4/SHOC-2-like LRR" evidence="4">
    <location>
        <begin position="105"/>
        <end position="211"/>
    </location>
</feature>
<dbReference type="Gene3D" id="3.80.10.10">
    <property type="entry name" value="Ribonuclease Inhibitor"/>
    <property type="match status" value="2"/>
</dbReference>
<evidence type="ECO:0000256" key="2">
    <source>
        <dbReference type="ARBA" id="ARBA00022737"/>
    </source>
</evidence>
<evidence type="ECO:0000256" key="1">
    <source>
        <dbReference type="ARBA" id="ARBA00022614"/>
    </source>
</evidence>
<dbReference type="Pfam" id="PF23598">
    <property type="entry name" value="LRR_14"/>
    <property type="match status" value="1"/>
</dbReference>
<dbReference type="KEGG" id="rsz:108835108"/>
<dbReference type="GO" id="GO:0005737">
    <property type="term" value="C:cytoplasm"/>
    <property type="evidence" value="ECO:0007669"/>
    <property type="project" value="TreeGrafter"/>
</dbReference>
<dbReference type="PANTHER" id="PTHR48051:SF1">
    <property type="entry name" value="RAS SUPPRESSOR PROTEIN 1"/>
    <property type="match status" value="1"/>
</dbReference>
<dbReference type="SMART" id="SM00364">
    <property type="entry name" value="LRR_BAC"/>
    <property type="match status" value="7"/>
</dbReference>
<accession>A0A9W3C8H1</accession>
<dbReference type="Pfam" id="PF00560">
    <property type="entry name" value="LRR_1"/>
    <property type="match status" value="1"/>
</dbReference>